<feature type="transmembrane region" description="Helical" evidence="1">
    <location>
        <begin position="20"/>
        <end position="39"/>
    </location>
</feature>
<sequence length="259" mass="25412">MRLPNGLGVDTDRWGARVAAPLLVGVVTLGVGPLLATAHVPSTGATVGFRFPVLVVGSALVGSLGGVGVILARVRRPPSRFGGRGFSGALGVGLSLVGVLVLLPLGPSKPGLALLAGASGVLGAIGLSRRTRVDDDRAVALSTTGALTLHQFVEGTALAGAYIAGGVVGVTAAVLLTLHTVAETAVVAGTHVSAADTSGAVVAVGLMQTVYVVAAGVTFAVAWSIPLFVQDLAAAGAAAVLLAVGVRECWSVVAGRPPS</sequence>
<keyword evidence="1" id="KW-0812">Transmembrane</keyword>
<evidence type="ECO:0000313" key="3">
    <source>
        <dbReference type="Proteomes" id="UP000011566"/>
    </source>
</evidence>
<keyword evidence="3" id="KW-1185">Reference proteome</keyword>
<dbReference type="PATRIC" id="fig|1132509.6.peg.2098"/>
<comment type="caution">
    <text evidence="2">The sequence shown here is derived from an EMBL/GenBank/DDBJ whole genome shotgun (WGS) entry which is preliminary data.</text>
</comment>
<dbReference type="AlphaFoldDB" id="M0LXM2"/>
<evidence type="ECO:0000256" key="1">
    <source>
        <dbReference type="SAM" id="Phobius"/>
    </source>
</evidence>
<feature type="transmembrane region" description="Helical" evidence="1">
    <location>
        <begin position="232"/>
        <end position="253"/>
    </location>
</feature>
<feature type="transmembrane region" description="Helical" evidence="1">
    <location>
        <begin position="201"/>
        <end position="225"/>
    </location>
</feature>
<feature type="transmembrane region" description="Helical" evidence="1">
    <location>
        <begin position="159"/>
        <end position="181"/>
    </location>
</feature>
<dbReference type="OrthoDB" id="214887at2157"/>
<proteinExistence type="predicted"/>
<gene>
    <name evidence="2" type="ORF">C447_09297</name>
</gene>
<dbReference type="Proteomes" id="UP000011566">
    <property type="component" value="Unassembled WGS sequence"/>
</dbReference>
<protein>
    <submittedName>
        <fullName evidence="2">Uncharacterized protein</fullName>
    </submittedName>
</protein>
<dbReference type="EMBL" id="AOMB01000030">
    <property type="protein sequence ID" value="EMA38342.1"/>
    <property type="molecule type" value="Genomic_DNA"/>
</dbReference>
<dbReference type="eggNOG" id="ENOG502N5K3">
    <property type="taxonomic scope" value="Archaea"/>
</dbReference>
<accession>M0LXM2</accession>
<name>M0LXM2_9EURY</name>
<keyword evidence="1" id="KW-1133">Transmembrane helix</keyword>
<evidence type="ECO:0000313" key="2">
    <source>
        <dbReference type="EMBL" id="EMA38342.1"/>
    </source>
</evidence>
<keyword evidence="1" id="KW-0472">Membrane</keyword>
<feature type="transmembrane region" description="Helical" evidence="1">
    <location>
        <begin position="51"/>
        <end position="74"/>
    </location>
</feature>
<organism evidence="2 3">
    <name type="scientific">Halococcus hamelinensis 100A6</name>
    <dbReference type="NCBI Taxonomy" id="1132509"/>
    <lineage>
        <taxon>Archaea</taxon>
        <taxon>Methanobacteriati</taxon>
        <taxon>Methanobacteriota</taxon>
        <taxon>Stenosarchaea group</taxon>
        <taxon>Halobacteria</taxon>
        <taxon>Halobacteriales</taxon>
        <taxon>Halococcaceae</taxon>
        <taxon>Halococcus</taxon>
    </lineage>
</organism>
<reference evidence="2 3" key="1">
    <citation type="journal article" date="2014" name="PLoS Genet.">
        <title>Phylogenetically driven sequencing of extremely halophilic archaea reveals strategies for static and dynamic osmo-response.</title>
        <authorList>
            <person name="Becker E.A."/>
            <person name="Seitzer P.M."/>
            <person name="Tritt A."/>
            <person name="Larsen D."/>
            <person name="Krusor M."/>
            <person name="Yao A.I."/>
            <person name="Wu D."/>
            <person name="Madern D."/>
            <person name="Eisen J.A."/>
            <person name="Darling A.E."/>
            <person name="Facciotti M.T."/>
        </authorList>
    </citation>
    <scope>NUCLEOTIDE SEQUENCE [LARGE SCALE GENOMIC DNA]</scope>
    <source>
        <strain evidence="2 3">100A6</strain>
    </source>
</reference>
<feature type="transmembrane region" description="Helical" evidence="1">
    <location>
        <begin position="86"/>
        <end position="105"/>
    </location>
</feature>